<feature type="region of interest" description="Disordered" evidence="1">
    <location>
        <begin position="130"/>
        <end position="188"/>
    </location>
</feature>
<dbReference type="Pfam" id="PF14383">
    <property type="entry name" value="VARLMGL"/>
    <property type="match status" value="1"/>
</dbReference>
<sequence length="880" mass="99623">MGGLLHLFDFNQSSTSRKSLSSKKQDGLEAPRNSLEMPIETIQSYDAVGDNIPHSYQVTQNSKNKNSYPSGAPMKRLIDEEISKEPTRRNVPSVVARLMGMDTLPADTRPTTVHLKTKTKKDEITVDNFASKEQSKNSSVRRSPLGLKHSKQTEDHLPSQSIEIDPDQSWNTLKSEKPRPREHPQEEQLQKFKKEFEAWQAARVWEHPKVVEPGSMPRQWLAREDLNKEKTAFYADAKKMTPKEKPIKHEGHTPLPVTKISSQEKSGLRHNGYNKESIQSVRKETTPMRRTRSHEVEQVYFSSPDEHGKSSAPTRIVILKPGPDTSASHGESSWASSSEIAEEGGSIEDFLEEVKERLRFEMQGKSVKRDAVVRGSGIETPFNEKPSNPRQIARHIANQVRESVTRDLGMNLTRSESTRSYRSEMQVNGPGSPEFIDRGTRKLLSQRLRNVLTEDRHTIKESGLRPLHGSIGEGRWDNVKTATELQSSSFRYGQPNDVLSMGDISPRNLVRSMSAPVSGTSFGKLLLEDRHVLTGAHIRRRQEATENVLVEVRKSRKERLGFKGKVSNLRYKFTFKSNLFSRRMQSVEESWSNGSDSMNDIMSGPTVVANLGSAQENSTEVPPSPASVCSSSHEELYRTAEHPSPISTLDVPMIENHNVPKVFRDLSSNLNELRKQLNHLEFGTSDDMEKLEEPQGVDMVMVGPAEAYIKNLLIVSGLYDGSSDQSFSRWDLFSKPLSNRVYEKVEETYSKGTEDKGSTKDLSESKIDHKLLFDLSNEALSVILRPCVTISTIKQKVNCATIMPPRRKELLDRVWNMIRIYVHPPCDVSFHSLDSMVSRDLRMDPWLSMVHNDVDIIGKDIEKLILGKLIEETVRDIWLL</sequence>
<feature type="region of interest" description="Disordered" evidence="1">
    <location>
        <begin position="321"/>
        <end position="342"/>
    </location>
</feature>
<feature type="compositionally biased region" description="Polar residues" evidence="1">
    <location>
        <begin position="158"/>
        <end position="173"/>
    </location>
</feature>
<feature type="domain" description="DUF3741" evidence="3">
    <location>
        <begin position="92"/>
        <end position="109"/>
    </location>
</feature>
<dbReference type="InterPro" id="IPR032795">
    <property type="entry name" value="DUF3741-assoc"/>
</dbReference>
<dbReference type="PANTHER" id="PTHR40836">
    <property type="entry name" value="RB1-INDUCIBLE COILED-COIL PROTEIN"/>
    <property type="match status" value="1"/>
</dbReference>
<protein>
    <recommendedName>
        <fullName evidence="6">DUF4378 domain-containing protein</fullName>
    </recommendedName>
</protein>
<evidence type="ECO:0000259" key="3">
    <source>
        <dbReference type="Pfam" id="PF14383"/>
    </source>
</evidence>
<dbReference type="InterPro" id="IPR025486">
    <property type="entry name" value="DUF4378"/>
</dbReference>
<dbReference type="PANTHER" id="PTHR40836:SF4">
    <property type="entry name" value="RB1-INDUCIBLE COILED-COIL PROTEIN"/>
    <property type="match status" value="1"/>
</dbReference>
<dbReference type="EMBL" id="KZ305024">
    <property type="protein sequence ID" value="PIA56855.1"/>
    <property type="molecule type" value="Genomic_DNA"/>
</dbReference>
<dbReference type="FunCoup" id="A0A2G5EMS2">
    <property type="interactions" value="906"/>
</dbReference>
<proteinExistence type="predicted"/>
<dbReference type="AlphaFoldDB" id="A0A2G5EMS2"/>
<evidence type="ECO:0000313" key="5">
    <source>
        <dbReference type="Proteomes" id="UP000230069"/>
    </source>
</evidence>
<dbReference type="OrthoDB" id="446244at2759"/>
<evidence type="ECO:0000259" key="2">
    <source>
        <dbReference type="Pfam" id="PF14309"/>
    </source>
</evidence>
<feature type="domain" description="DUF4378" evidence="2">
    <location>
        <begin position="707"/>
        <end position="872"/>
    </location>
</feature>
<reference evidence="4 5" key="1">
    <citation type="submission" date="2017-09" db="EMBL/GenBank/DDBJ databases">
        <title>WGS assembly of Aquilegia coerulea Goldsmith.</title>
        <authorList>
            <person name="Hodges S."/>
            <person name="Kramer E."/>
            <person name="Nordborg M."/>
            <person name="Tomkins J."/>
            <person name="Borevitz J."/>
            <person name="Derieg N."/>
            <person name="Yan J."/>
            <person name="Mihaltcheva S."/>
            <person name="Hayes R.D."/>
            <person name="Rokhsar D."/>
        </authorList>
    </citation>
    <scope>NUCLEOTIDE SEQUENCE [LARGE SCALE GENOMIC DNA]</scope>
    <source>
        <strain evidence="5">cv. Goldsmith</strain>
    </source>
</reference>
<dbReference type="Proteomes" id="UP000230069">
    <property type="component" value="Unassembled WGS sequence"/>
</dbReference>
<dbReference type="EMBL" id="KZ305024">
    <property type="protein sequence ID" value="PIA56857.1"/>
    <property type="molecule type" value="Genomic_DNA"/>
</dbReference>
<evidence type="ECO:0000256" key="1">
    <source>
        <dbReference type="SAM" id="MobiDB-lite"/>
    </source>
</evidence>
<keyword evidence="5" id="KW-1185">Reference proteome</keyword>
<dbReference type="Pfam" id="PF14309">
    <property type="entry name" value="DUF4378"/>
    <property type="match status" value="1"/>
</dbReference>
<evidence type="ECO:0000313" key="4">
    <source>
        <dbReference type="EMBL" id="PIA56857.1"/>
    </source>
</evidence>
<dbReference type="EMBL" id="KZ305024">
    <property type="protein sequence ID" value="PIA56856.1"/>
    <property type="molecule type" value="Genomic_DNA"/>
</dbReference>
<evidence type="ECO:0008006" key="6">
    <source>
        <dbReference type="Google" id="ProtNLM"/>
    </source>
</evidence>
<dbReference type="STRING" id="218851.A0A2G5EMS2"/>
<gene>
    <name evidence="4" type="ORF">AQUCO_00700899v1</name>
</gene>
<accession>A0A2G5EMS2</accession>
<feature type="region of interest" description="Disordered" evidence="1">
    <location>
        <begin position="1"/>
        <end position="36"/>
    </location>
</feature>
<feature type="region of interest" description="Disordered" evidence="1">
    <location>
        <begin position="244"/>
        <end position="270"/>
    </location>
</feature>
<feature type="compositionally biased region" description="Low complexity" evidence="1">
    <location>
        <begin position="326"/>
        <end position="339"/>
    </location>
</feature>
<organism evidence="4 5">
    <name type="scientific">Aquilegia coerulea</name>
    <name type="common">Rocky mountain columbine</name>
    <dbReference type="NCBI Taxonomy" id="218851"/>
    <lineage>
        <taxon>Eukaryota</taxon>
        <taxon>Viridiplantae</taxon>
        <taxon>Streptophyta</taxon>
        <taxon>Embryophyta</taxon>
        <taxon>Tracheophyta</taxon>
        <taxon>Spermatophyta</taxon>
        <taxon>Magnoliopsida</taxon>
        <taxon>Ranunculales</taxon>
        <taxon>Ranunculaceae</taxon>
        <taxon>Thalictroideae</taxon>
        <taxon>Aquilegia</taxon>
    </lineage>
</organism>
<name>A0A2G5EMS2_AQUCA</name>
<feature type="compositionally biased region" description="Basic and acidic residues" evidence="1">
    <location>
        <begin position="174"/>
        <end position="188"/>
    </location>
</feature>